<evidence type="ECO:0000313" key="3">
    <source>
        <dbReference type="EMBL" id="QQR04923.1"/>
    </source>
</evidence>
<gene>
    <name evidence="3" type="ORF">I5Q84_13160</name>
</gene>
<dbReference type="AlphaFoldDB" id="A0AAX1KGH0"/>
<evidence type="ECO:0000256" key="2">
    <source>
        <dbReference type="SAM" id="MobiDB-lite"/>
    </source>
</evidence>
<protein>
    <recommendedName>
        <fullName evidence="5">Phage minor structural protein GP20</fullName>
    </recommendedName>
</protein>
<proteinExistence type="predicted"/>
<dbReference type="RefSeq" id="WP_065535277.1">
    <property type="nucleotide sequence ID" value="NZ_CP015406.2"/>
</dbReference>
<evidence type="ECO:0008006" key="5">
    <source>
        <dbReference type="Google" id="ProtNLM"/>
    </source>
</evidence>
<organism evidence="3 4">
    <name type="scientific">Flavonifractor plautii</name>
    <name type="common">Fusobacterium plautii</name>
    <dbReference type="NCBI Taxonomy" id="292800"/>
    <lineage>
        <taxon>Bacteria</taxon>
        <taxon>Bacillati</taxon>
        <taxon>Bacillota</taxon>
        <taxon>Clostridia</taxon>
        <taxon>Eubacteriales</taxon>
        <taxon>Oscillospiraceae</taxon>
        <taxon>Flavonifractor</taxon>
    </lineage>
</organism>
<reference evidence="3 4" key="1">
    <citation type="submission" date="2020-11" db="EMBL/GenBank/DDBJ databases">
        <title>Closed and high quality bacterial genomes of the OMM12 community.</title>
        <authorList>
            <person name="Marbouty M."/>
            <person name="Lamy-Besnier Q."/>
            <person name="Debarbieux L."/>
            <person name="Koszul R."/>
        </authorList>
    </citation>
    <scope>NUCLEOTIDE SEQUENCE [LARGE SCALE GENOMIC DNA]</scope>
    <source>
        <strain evidence="3 4">YL31</strain>
    </source>
</reference>
<evidence type="ECO:0000256" key="1">
    <source>
        <dbReference type="SAM" id="Coils"/>
    </source>
</evidence>
<keyword evidence="1" id="KW-0175">Coiled coil</keyword>
<feature type="region of interest" description="Disordered" evidence="2">
    <location>
        <begin position="162"/>
        <end position="181"/>
    </location>
</feature>
<name>A0AAX1KGH0_FLAPL</name>
<sequence length="208" mass="22747">MFDIDSIIKKYTSEDGSIPSEAVAKLAQAVSSSVGREFVEKERYSKKLEEIEALKTEKQTAEDSATTAKKWKDKYDALKGEFDDYKSEQASKETKAAKEKAVRAYYESKGITGKSLDIAIRGSSEEINALEMDGDKIKDASALDELVKDTFSGLVSTTTVRGADTATPPGNTGGGSMTKADIYKKDNHGRYVMSAAERQKALMENQIT</sequence>
<dbReference type="Proteomes" id="UP000595792">
    <property type="component" value="Chromosome"/>
</dbReference>
<feature type="coiled-coil region" evidence="1">
    <location>
        <begin position="41"/>
        <end position="88"/>
    </location>
</feature>
<evidence type="ECO:0000313" key="4">
    <source>
        <dbReference type="Proteomes" id="UP000595792"/>
    </source>
</evidence>
<accession>A0AAX1KGH0</accession>
<dbReference type="KEGG" id="fpla:A4U99_14460"/>
<dbReference type="EMBL" id="CP065315">
    <property type="protein sequence ID" value="QQR04923.1"/>
    <property type="molecule type" value="Genomic_DNA"/>
</dbReference>